<evidence type="ECO:0000259" key="6">
    <source>
        <dbReference type="Pfam" id="PF00082"/>
    </source>
</evidence>
<keyword evidence="1" id="KW-0645">Protease</keyword>
<dbReference type="Proteomes" id="UP000722336">
    <property type="component" value="Unassembled WGS sequence"/>
</dbReference>
<feature type="domain" description="Peptidase S8/S53" evidence="6">
    <location>
        <begin position="208"/>
        <end position="462"/>
    </location>
</feature>
<dbReference type="PROSITE" id="PS00138">
    <property type="entry name" value="SUBTILASE_SER"/>
    <property type="match status" value="1"/>
</dbReference>
<dbReference type="Pfam" id="PF00082">
    <property type="entry name" value="Peptidase_S8"/>
    <property type="match status" value="1"/>
</dbReference>
<dbReference type="PANTHER" id="PTHR43806:SF11">
    <property type="entry name" value="CEREVISIN-RELATED"/>
    <property type="match status" value="1"/>
</dbReference>
<dbReference type="InterPro" id="IPR023828">
    <property type="entry name" value="Peptidase_S8_Ser-AS"/>
</dbReference>
<accession>A0ABS6SB64</accession>
<feature type="compositionally biased region" description="Acidic residues" evidence="5">
    <location>
        <begin position="635"/>
        <end position="655"/>
    </location>
</feature>
<dbReference type="InterPro" id="IPR034073">
    <property type="entry name" value="Subtilisin_DY-like_dom"/>
</dbReference>
<dbReference type="RefSeq" id="WP_218443936.1">
    <property type="nucleotide sequence ID" value="NZ_JAGSPA010000001.1"/>
</dbReference>
<comment type="caution">
    <text evidence="4">Lacks conserved residue(s) required for the propagation of feature annotation.</text>
</comment>
<reference evidence="7 8" key="1">
    <citation type="submission" date="2021-04" db="EMBL/GenBank/DDBJ databases">
        <authorList>
            <person name="Pira H."/>
            <person name="Risdian C."/>
            <person name="Wink J."/>
        </authorList>
    </citation>
    <scope>NUCLEOTIDE SEQUENCE [LARGE SCALE GENOMIC DNA]</scope>
    <source>
        <strain evidence="7 8">WHA3</strain>
    </source>
</reference>
<name>A0ABS6SB64_9SPHN</name>
<sequence>MAKKPSQKKADTPAFEGEAELIVMMREETDFRASAGRFESLAGDNINDIEKALKKHGAEMHPLFGPTEERVQTEMMESAEANETEMLDGSHFYKVAAPEGKMEALQEDLMGHELVEAAYIKPPSEPPEAPEGINEMIAAPDEAPPASPNFTSRQIYLNAPSAGINTPWAWGRPGGRGRNVRIIDIEGAWRFTHEDLRGNQGGVVGGTQSTDIRWRNHGTAVLGVYSGDRNGFGVTGIVPDARASAVSIFGGPGSAGAINIAASRLRRGDIMLLELHRPGPRHNFQNRNDQKGYIAIEWWPDDFTAIRNAVNRGILVVEAAGNGAENLDDSIYQTAATGFPASWSNSFRRSNRDSGAIVVGAGAPPPGTHGRNHGPDRSRLDFSNYGRLVDAQGWGREVTTCGYGDRQGGSNEDLWYTDIFSGTSSASPIVVGACASIQGMVRARGRTPVTPARMRSCLRRTGSVQNDAPGRPRSQRIGRRPDIRALYNCLFGVVGGGGKNIVKDLKDGRKDVKEKDFKERGKDIIKDKDFKERGKDVGKDLGKDIKEKDKDKDIFENKRFENKVREGIHRGRLNVRRPEDHGYDAEYDGQDGQGGGHDDNLDARMSAMEAAMGELMHFIGGDLRPDLGGGHDDGHDDDIYDEDWADDGGPEGYDE</sequence>
<keyword evidence="3" id="KW-0720">Serine protease</keyword>
<gene>
    <name evidence="7" type="ORF">KCG44_02215</name>
</gene>
<proteinExistence type="inferred from homology"/>
<evidence type="ECO:0000256" key="4">
    <source>
        <dbReference type="PROSITE-ProRule" id="PRU01240"/>
    </source>
</evidence>
<feature type="region of interest" description="Disordered" evidence="5">
    <location>
        <begin position="571"/>
        <end position="601"/>
    </location>
</feature>
<keyword evidence="8" id="KW-1185">Reference proteome</keyword>
<dbReference type="InterPro" id="IPR000209">
    <property type="entry name" value="Peptidase_S8/S53_dom"/>
</dbReference>
<comment type="similarity">
    <text evidence="4">Belongs to the peptidase S8 family.</text>
</comment>
<dbReference type="InterPro" id="IPR050131">
    <property type="entry name" value="Peptidase_S8_subtilisin-like"/>
</dbReference>
<evidence type="ECO:0000256" key="5">
    <source>
        <dbReference type="SAM" id="MobiDB-lite"/>
    </source>
</evidence>
<protein>
    <submittedName>
        <fullName evidence="7">S8 family serine peptidase</fullName>
    </submittedName>
</protein>
<evidence type="ECO:0000313" key="7">
    <source>
        <dbReference type="EMBL" id="MBV7255595.1"/>
    </source>
</evidence>
<dbReference type="EMBL" id="JAGSPA010000001">
    <property type="protein sequence ID" value="MBV7255595.1"/>
    <property type="molecule type" value="Genomic_DNA"/>
</dbReference>
<organism evidence="7 8">
    <name type="scientific">Pacificimonas pallii</name>
    <dbReference type="NCBI Taxonomy" id="2827236"/>
    <lineage>
        <taxon>Bacteria</taxon>
        <taxon>Pseudomonadati</taxon>
        <taxon>Pseudomonadota</taxon>
        <taxon>Alphaproteobacteria</taxon>
        <taxon>Sphingomonadales</taxon>
        <taxon>Sphingosinicellaceae</taxon>
        <taxon>Pacificimonas</taxon>
    </lineage>
</organism>
<feature type="compositionally biased region" description="Basic and acidic residues" evidence="5">
    <location>
        <begin position="623"/>
        <end position="634"/>
    </location>
</feature>
<evidence type="ECO:0000256" key="1">
    <source>
        <dbReference type="ARBA" id="ARBA00022670"/>
    </source>
</evidence>
<feature type="region of interest" description="Disordered" evidence="5">
    <location>
        <begin position="620"/>
        <end position="655"/>
    </location>
</feature>
<dbReference type="CDD" id="cd04843">
    <property type="entry name" value="Peptidases_S8_11"/>
    <property type="match status" value="1"/>
</dbReference>
<evidence type="ECO:0000313" key="8">
    <source>
        <dbReference type="Proteomes" id="UP000722336"/>
    </source>
</evidence>
<dbReference type="PROSITE" id="PS51892">
    <property type="entry name" value="SUBTILASE"/>
    <property type="match status" value="1"/>
</dbReference>
<evidence type="ECO:0000256" key="2">
    <source>
        <dbReference type="ARBA" id="ARBA00022801"/>
    </source>
</evidence>
<evidence type="ECO:0000256" key="3">
    <source>
        <dbReference type="ARBA" id="ARBA00022825"/>
    </source>
</evidence>
<dbReference type="PANTHER" id="PTHR43806">
    <property type="entry name" value="PEPTIDASE S8"/>
    <property type="match status" value="1"/>
</dbReference>
<keyword evidence="2" id="KW-0378">Hydrolase</keyword>
<comment type="caution">
    <text evidence="7">The sequence shown here is derived from an EMBL/GenBank/DDBJ whole genome shotgun (WGS) entry which is preliminary data.</text>
</comment>